<name>A0A255YVT5_9PROT</name>
<dbReference type="Proteomes" id="UP000216998">
    <property type="component" value="Unassembled WGS sequence"/>
</dbReference>
<protein>
    <submittedName>
        <fullName evidence="1">Uncharacterized protein</fullName>
    </submittedName>
</protein>
<dbReference type="AlphaFoldDB" id="A0A255YVT5"/>
<gene>
    <name evidence="1" type="ORF">CHU95_18545</name>
</gene>
<organism evidence="1 2">
    <name type="scientific">Niveispirillum lacus</name>
    <dbReference type="NCBI Taxonomy" id="1981099"/>
    <lineage>
        <taxon>Bacteria</taxon>
        <taxon>Pseudomonadati</taxon>
        <taxon>Pseudomonadota</taxon>
        <taxon>Alphaproteobacteria</taxon>
        <taxon>Rhodospirillales</taxon>
        <taxon>Azospirillaceae</taxon>
        <taxon>Niveispirillum</taxon>
    </lineage>
</organism>
<evidence type="ECO:0000313" key="2">
    <source>
        <dbReference type="Proteomes" id="UP000216998"/>
    </source>
</evidence>
<accession>A0A255YVT5</accession>
<proteinExistence type="predicted"/>
<reference evidence="1 2" key="1">
    <citation type="submission" date="2017-07" db="EMBL/GenBank/DDBJ databases">
        <title>Niveispirillum cyanobacteriorum sp. nov., isolated from cyanobacterial aggregates in a eutrophic lake.</title>
        <authorList>
            <person name="Cai H."/>
        </authorList>
    </citation>
    <scope>NUCLEOTIDE SEQUENCE [LARGE SCALE GENOMIC DNA]</scope>
    <source>
        <strain evidence="2">TH1-14</strain>
    </source>
</reference>
<comment type="caution">
    <text evidence="1">The sequence shown here is derived from an EMBL/GenBank/DDBJ whole genome shotgun (WGS) entry which is preliminary data.</text>
</comment>
<sequence length="67" mass="7429">MTDISTEHLRLLAVKIAKSYAQGNPVAPEQLTVLIQQAYQGLHRCINQPPAAPAAVKKRRRGRPRLS</sequence>
<dbReference type="OrthoDB" id="7366616at2"/>
<dbReference type="EMBL" id="NOXU01000031">
    <property type="protein sequence ID" value="OYQ32755.1"/>
    <property type="molecule type" value="Genomic_DNA"/>
</dbReference>
<dbReference type="RefSeq" id="WP_094457790.1">
    <property type="nucleotide sequence ID" value="NZ_NOXU01000031.1"/>
</dbReference>
<evidence type="ECO:0000313" key="1">
    <source>
        <dbReference type="EMBL" id="OYQ32755.1"/>
    </source>
</evidence>
<keyword evidence="2" id="KW-1185">Reference proteome</keyword>